<evidence type="ECO:0000313" key="2">
    <source>
        <dbReference type="Proteomes" id="UP000283077"/>
    </source>
</evidence>
<name>A0A437QFP3_9GAMM</name>
<dbReference type="OrthoDB" id="8779418at2"/>
<comment type="caution">
    <text evidence="1">The sequence shown here is derived from an EMBL/GenBank/DDBJ whole genome shotgun (WGS) entry which is preliminary data.</text>
</comment>
<dbReference type="EMBL" id="SACS01000024">
    <property type="protein sequence ID" value="RVU33244.1"/>
    <property type="molecule type" value="Genomic_DNA"/>
</dbReference>
<keyword evidence="2" id="KW-1185">Reference proteome</keyword>
<evidence type="ECO:0000313" key="1">
    <source>
        <dbReference type="EMBL" id="RVU33244.1"/>
    </source>
</evidence>
<accession>A0A437QFP3</accession>
<dbReference type="AlphaFoldDB" id="A0A437QFP3"/>
<gene>
    <name evidence="1" type="ORF">EOE67_17445</name>
</gene>
<organism evidence="1 2">
    <name type="scientific">Rheinheimera riviphila</name>
    <dbReference type="NCBI Taxonomy" id="1834037"/>
    <lineage>
        <taxon>Bacteria</taxon>
        <taxon>Pseudomonadati</taxon>
        <taxon>Pseudomonadota</taxon>
        <taxon>Gammaproteobacteria</taxon>
        <taxon>Chromatiales</taxon>
        <taxon>Chromatiaceae</taxon>
        <taxon>Rheinheimera</taxon>
    </lineage>
</organism>
<dbReference type="Proteomes" id="UP000283077">
    <property type="component" value="Unassembled WGS sequence"/>
</dbReference>
<proteinExistence type="predicted"/>
<dbReference type="RefSeq" id="WP_127700618.1">
    <property type="nucleotide sequence ID" value="NZ_SACS01000024.1"/>
</dbReference>
<reference evidence="1 2" key="1">
    <citation type="submission" date="2019-01" db="EMBL/GenBank/DDBJ databases">
        <authorList>
            <person name="Chen W.-M."/>
        </authorList>
    </citation>
    <scope>NUCLEOTIDE SEQUENCE [LARGE SCALE GENOMIC DNA]</scope>
    <source>
        <strain evidence="1 2">KYPC3</strain>
    </source>
</reference>
<sequence length="70" mass="8113">MMSNDQANLINHGVKWVTVEKCAELIGWSKDAINSLRVKGKIRMDIHWTKRNGRIFIDLVAFQKWIETGT</sequence>
<protein>
    <submittedName>
        <fullName evidence="1">Excisionase</fullName>
    </submittedName>
</protein>